<dbReference type="AlphaFoldDB" id="A0AAV5BZJ5"/>
<feature type="signal peptide" evidence="1">
    <location>
        <begin position="1"/>
        <end position="21"/>
    </location>
</feature>
<evidence type="ECO:0000313" key="3">
    <source>
        <dbReference type="Proteomes" id="UP001054889"/>
    </source>
</evidence>
<evidence type="ECO:0000256" key="1">
    <source>
        <dbReference type="SAM" id="SignalP"/>
    </source>
</evidence>
<dbReference type="EMBL" id="BQKI01000003">
    <property type="protein sequence ID" value="GJM91387.1"/>
    <property type="molecule type" value="Genomic_DNA"/>
</dbReference>
<comment type="caution">
    <text evidence="2">The sequence shown here is derived from an EMBL/GenBank/DDBJ whole genome shotgun (WGS) entry which is preliminary data.</text>
</comment>
<name>A0AAV5BZJ5_ELECO</name>
<dbReference type="Proteomes" id="UP001054889">
    <property type="component" value="Unassembled WGS sequence"/>
</dbReference>
<keyword evidence="1" id="KW-0732">Signal</keyword>
<keyword evidence="3" id="KW-1185">Reference proteome</keyword>
<evidence type="ECO:0008006" key="4">
    <source>
        <dbReference type="Google" id="ProtNLM"/>
    </source>
</evidence>
<sequence>MHRAGSPLLCPTAAAPLLCLAARVPLLCLAARASLLCLPVHRAPALPSYAAPRRAAANRHPALPAPRRQPAALCSCSARAASSQPLPPGRAASRLPRVRFRCCS</sequence>
<evidence type="ECO:0000313" key="2">
    <source>
        <dbReference type="EMBL" id="GJM91387.1"/>
    </source>
</evidence>
<reference evidence="2" key="1">
    <citation type="journal article" date="2018" name="DNA Res.">
        <title>Multiple hybrid de novo genome assembly of finger millet, an orphan allotetraploid crop.</title>
        <authorList>
            <person name="Hatakeyama M."/>
            <person name="Aluri S."/>
            <person name="Balachadran M.T."/>
            <person name="Sivarajan S.R."/>
            <person name="Patrignani A."/>
            <person name="Gruter S."/>
            <person name="Poveda L."/>
            <person name="Shimizu-Inatsugi R."/>
            <person name="Baeten J."/>
            <person name="Francoijs K.J."/>
            <person name="Nataraja K.N."/>
            <person name="Reddy Y.A.N."/>
            <person name="Phadnis S."/>
            <person name="Ravikumar R.L."/>
            <person name="Schlapbach R."/>
            <person name="Sreeman S.M."/>
            <person name="Shimizu K.K."/>
        </authorList>
    </citation>
    <scope>NUCLEOTIDE SEQUENCE</scope>
</reference>
<feature type="chain" id="PRO_5043585184" description="Secreted protein" evidence="1">
    <location>
        <begin position="22"/>
        <end position="104"/>
    </location>
</feature>
<proteinExistence type="predicted"/>
<accession>A0AAV5BZJ5</accession>
<gene>
    <name evidence="2" type="primary">ga07751</name>
    <name evidence="2" type="ORF">PR202_ga07751</name>
</gene>
<organism evidence="2 3">
    <name type="scientific">Eleusine coracana subsp. coracana</name>
    <dbReference type="NCBI Taxonomy" id="191504"/>
    <lineage>
        <taxon>Eukaryota</taxon>
        <taxon>Viridiplantae</taxon>
        <taxon>Streptophyta</taxon>
        <taxon>Embryophyta</taxon>
        <taxon>Tracheophyta</taxon>
        <taxon>Spermatophyta</taxon>
        <taxon>Magnoliopsida</taxon>
        <taxon>Liliopsida</taxon>
        <taxon>Poales</taxon>
        <taxon>Poaceae</taxon>
        <taxon>PACMAD clade</taxon>
        <taxon>Chloridoideae</taxon>
        <taxon>Cynodonteae</taxon>
        <taxon>Eleusininae</taxon>
        <taxon>Eleusine</taxon>
    </lineage>
</organism>
<reference evidence="2" key="2">
    <citation type="submission" date="2021-12" db="EMBL/GenBank/DDBJ databases">
        <title>Resequencing data analysis of finger millet.</title>
        <authorList>
            <person name="Hatakeyama M."/>
            <person name="Aluri S."/>
            <person name="Balachadran M.T."/>
            <person name="Sivarajan S.R."/>
            <person name="Poveda L."/>
            <person name="Shimizu-Inatsugi R."/>
            <person name="Schlapbach R."/>
            <person name="Sreeman S.M."/>
            <person name="Shimizu K.K."/>
        </authorList>
    </citation>
    <scope>NUCLEOTIDE SEQUENCE</scope>
</reference>
<protein>
    <recommendedName>
        <fullName evidence="4">Secreted protein</fullName>
    </recommendedName>
</protein>